<dbReference type="EMBL" id="CP067089">
    <property type="protein sequence ID" value="QQO11367.1"/>
    <property type="molecule type" value="Genomic_DNA"/>
</dbReference>
<reference evidence="1" key="1">
    <citation type="submission" date="2021-01" db="EMBL/GenBank/DDBJ databases">
        <title>Description of Breznakiella homolactica.</title>
        <authorList>
            <person name="Song Y."/>
            <person name="Brune A."/>
        </authorList>
    </citation>
    <scope>NUCLEOTIDE SEQUENCE</scope>
    <source>
        <strain evidence="1">RmG30</strain>
    </source>
</reference>
<dbReference type="KEGG" id="bhc:JFL75_10265"/>
<dbReference type="AlphaFoldDB" id="A0A7T7XRW3"/>
<dbReference type="Proteomes" id="UP000595917">
    <property type="component" value="Chromosome"/>
</dbReference>
<evidence type="ECO:0000313" key="1">
    <source>
        <dbReference type="EMBL" id="QQO11367.1"/>
    </source>
</evidence>
<evidence type="ECO:0008006" key="3">
    <source>
        <dbReference type="Google" id="ProtNLM"/>
    </source>
</evidence>
<accession>A0A7T7XRW3</accession>
<keyword evidence="2" id="KW-1185">Reference proteome</keyword>
<name>A0A7T7XRW3_9SPIR</name>
<gene>
    <name evidence="1" type="ORF">JFL75_10265</name>
</gene>
<evidence type="ECO:0000313" key="2">
    <source>
        <dbReference type="Proteomes" id="UP000595917"/>
    </source>
</evidence>
<proteinExistence type="predicted"/>
<organism evidence="1 2">
    <name type="scientific">Breznakiella homolactica</name>
    <dbReference type="NCBI Taxonomy" id="2798577"/>
    <lineage>
        <taxon>Bacteria</taxon>
        <taxon>Pseudomonadati</taxon>
        <taxon>Spirochaetota</taxon>
        <taxon>Spirochaetia</taxon>
        <taxon>Spirochaetales</taxon>
        <taxon>Breznakiellaceae</taxon>
        <taxon>Breznakiella</taxon>
    </lineage>
</organism>
<sequence>MVALGGIPAGKAAAEPLYLSEWIFRVDFPEGYAYTGGDLEKRFSFSSGNGGTVDLVAYDPGVYENPEALADDIRARLKNRGDMSTFEYRGKKAVFFTLDFSGSVPLNGWGLCVELDGEQGKPRPLLAALAYGPAARPELQIYHLSALDSIAPTQGDFYAPGPVTEFSYPRGEPVRLSLAGTGLSAVFRAGEAEAAQALVDREFSVLTGYADSPLWKEAWTRFYRAIYRDSYDRLADAAFILERSWNREQSSPAEDPSRDLARFLLEWVQGFAYERDFMGSDFVNLITAATEGRGDCDSRAMLWAILLQHGNVPAAIMVSREYSHAMGLVDLEGPGARFDLNGKKMIVAETTAVVPLGLIGASVSDPLYWVGIPLP</sequence>
<protein>
    <recommendedName>
        <fullName evidence="3">Transglutaminase domain-containing protein</fullName>
    </recommendedName>
</protein>